<evidence type="ECO:0008006" key="4">
    <source>
        <dbReference type="Google" id="ProtNLM"/>
    </source>
</evidence>
<dbReference type="SUPFAM" id="SSF48452">
    <property type="entry name" value="TPR-like"/>
    <property type="match status" value="1"/>
</dbReference>
<dbReference type="EMBL" id="JBDFQZ010000004">
    <property type="protein sequence ID" value="KAK9734888.1"/>
    <property type="molecule type" value="Genomic_DNA"/>
</dbReference>
<dbReference type="PANTHER" id="PTHR22767:SF3">
    <property type="entry name" value="N-ALPHA-ACETYLTRANSFERASE 25, NATB AUXILIARY SUBUNIT"/>
    <property type="match status" value="1"/>
</dbReference>
<dbReference type="AlphaFoldDB" id="A0AAW1LNU8"/>
<reference evidence="2" key="1">
    <citation type="submission" date="2024-03" db="EMBL/GenBank/DDBJ databases">
        <title>WGS assembly of Saponaria officinalis var. Norfolk2.</title>
        <authorList>
            <person name="Jenkins J."/>
            <person name="Shu S."/>
            <person name="Grimwood J."/>
            <person name="Barry K."/>
            <person name="Goodstein D."/>
            <person name="Schmutz J."/>
            <person name="Leebens-Mack J."/>
            <person name="Osbourn A."/>
        </authorList>
    </citation>
    <scope>NUCLEOTIDE SEQUENCE [LARGE SCALE GENOMIC DNA]</scope>
    <source>
        <strain evidence="2">JIC</strain>
    </source>
</reference>
<dbReference type="Proteomes" id="UP001443914">
    <property type="component" value="Unassembled WGS sequence"/>
</dbReference>
<gene>
    <name evidence="2" type="ORF">RND81_04G169600</name>
</gene>
<comment type="caution">
    <text evidence="2">The sequence shown here is derived from an EMBL/GenBank/DDBJ whole genome shotgun (WGS) entry which is preliminary data.</text>
</comment>
<comment type="similarity">
    <text evidence="1">Belongs to the MDM20/NAA25 family.</text>
</comment>
<name>A0AAW1LNU8_SAPOF</name>
<dbReference type="FunFam" id="1.25.40.1040:FF:000007">
    <property type="entry name" value="N-alpha-acetyltransferase 25, NatB auxiliary subunit"/>
    <property type="match status" value="1"/>
</dbReference>
<protein>
    <recommendedName>
        <fullName evidence="4">Phagocyte signaling-impaired protein</fullName>
    </recommendedName>
</protein>
<evidence type="ECO:0000256" key="1">
    <source>
        <dbReference type="ARBA" id="ARBA00006298"/>
    </source>
</evidence>
<dbReference type="InterPro" id="IPR019183">
    <property type="entry name" value="NAA25_NatB_aux_su"/>
</dbReference>
<dbReference type="GO" id="GO:0031416">
    <property type="term" value="C:NatB complex"/>
    <property type="evidence" value="ECO:0007669"/>
    <property type="project" value="TreeGrafter"/>
</dbReference>
<accession>A0AAW1LNU8</accession>
<keyword evidence="3" id="KW-1185">Reference proteome</keyword>
<evidence type="ECO:0000313" key="3">
    <source>
        <dbReference type="Proteomes" id="UP001443914"/>
    </source>
</evidence>
<evidence type="ECO:0000313" key="2">
    <source>
        <dbReference type="EMBL" id="KAK9734888.1"/>
    </source>
</evidence>
<proteinExistence type="inferred from homology"/>
<organism evidence="2 3">
    <name type="scientific">Saponaria officinalis</name>
    <name type="common">Common soapwort</name>
    <name type="synonym">Lychnis saponaria</name>
    <dbReference type="NCBI Taxonomy" id="3572"/>
    <lineage>
        <taxon>Eukaryota</taxon>
        <taxon>Viridiplantae</taxon>
        <taxon>Streptophyta</taxon>
        <taxon>Embryophyta</taxon>
        <taxon>Tracheophyta</taxon>
        <taxon>Spermatophyta</taxon>
        <taxon>Magnoliopsida</taxon>
        <taxon>eudicotyledons</taxon>
        <taxon>Gunneridae</taxon>
        <taxon>Pentapetalae</taxon>
        <taxon>Caryophyllales</taxon>
        <taxon>Caryophyllaceae</taxon>
        <taxon>Caryophylleae</taxon>
        <taxon>Saponaria</taxon>
    </lineage>
</organism>
<sequence>MGSKIGYAGGVPERKVRPIWDAIDSRQFKTALKLSSSLLSKHPDLPYALALKGLILERMAKGDEALSVCEQATRFLRLNHTFLVDDLTLSTLQIVFQRLHRLDLATSLYEYACANIPNNLDLMMGLFNCYVRQYAYVKQQQTAIKMYKLVSEERFLLWAVCSILLQLSSAQGVNLLGLAEALLKKHIASHSLHEPEALIVYISVLEQQAKYSDALQVLSGSLGSLILIEVDRLRLQGRLLAQSGDNVAAASMFQKILESCPDDWECFLHYLGCLLEDDQSWSDGSDCGTRCPPKSVAKPSHITDDLFQSRVEDAMAFVQKLDAEVSGDPKRGPHLASLEIERRKHLHGMGKKEKLIDDLVLYFSRFGSLACFCSDIDLFLDILTPVEKLELLEKLKKCSASMSMVPTKALGQTITLHQIQWQIGINFKLPIAELESLTVKMVSLYCENLSLSKDLDPQECMHGEELLSMACTILVQLYWQTGSLGYLIEAVMILELGLTVKRSVSQYKMLLVHIYSHFGALPAAYEWYRSLDVKNILFETVSHQILPQMLISPLWGDLNDLLKDYLKFMDDHLRESADLTFLAYRHRNYSKVIEFVQFKERLQQSNQYLIARIESAILTMKEKVDNMVEEESVFERLECGTPLVKLASEMSANCLTFNEDLKLRPWWTPTPEKNYLLGPFEEHCHPRELALDYKKIWETNVQKTVQKRSIIPRLVYLSVQCISTSTKENIEANGSGCDNSYCLEMKSLLERYAETLGLSLDDAIKFVLDAAEVEKPFETFGPDVIEWVSFAVFLNAWSLSSHNPIHLESKGRPAAWHVVNTLLQKCIMQKVRITGPLICSPGGDLPVLVQLITESVGWHCLVLQSFIRSSLPCGKKKKKSGSTDTSTSLISQGIRDSVLSVHSTVEMVAKWLKEEINRKEKEELDQLMCSIARETNEGPGQVFQVLQDSVSAANEVELGDRIFQALKSWSPTDVARKMIKSQCKMLLDLLQICDSKLKLLETLKQQI</sequence>
<dbReference type="Pfam" id="PF09797">
    <property type="entry name" value="NatB_MDM20"/>
    <property type="match status" value="1"/>
</dbReference>
<dbReference type="PANTHER" id="PTHR22767">
    <property type="entry name" value="N-TERMINAL ACETYLTRANSFERASE-RELATED"/>
    <property type="match status" value="1"/>
</dbReference>
<dbReference type="InterPro" id="IPR011990">
    <property type="entry name" value="TPR-like_helical_dom_sf"/>
</dbReference>
<dbReference type="Gene3D" id="1.25.40.1040">
    <property type="match status" value="1"/>
</dbReference>